<sequence length="299" mass="33896">MSVTVSMISFNTKDLTKNLVSQLLEQDYKGRLEIVVIDNNSSDGSAELLEEEFKGEIKVIKNEVNLGFAIAQNQILKNIKTDFAVVLNPDTSIPKNLISAMIKFMDENAKCGVASCKILGFDGVLHSNGGDFPEGLALYSWLFNLEVLGVKKNFHRSEKPYFEKPHKVDWVGGTFMIIRKEVLEKTGGFNEDYFMYFEDVEFCYLVNKKGFEVWINPAVEIKHKSGASSDDPNFKQWCGEFKGVINFYKKTLFNRMAGLLASMFIKIFIYISTILRILAFIALGRFNTAKTYGKVFISI</sequence>
<dbReference type="InterPro" id="IPR029044">
    <property type="entry name" value="Nucleotide-diphossugar_trans"/>
</dbReference>
<keyword evidence="4" id="KW-1133">Transmembrane helix</keyword>
<feature type="transmembrane region" description="Helical" evidence="4">
    <location>
        <begin position="259"/>
        <end position="283"/>
    </location>
</feature>
<dbReference type="Pfam" id="PF00535">
    <property type="entry name" value="Glycos_transf_2"/>
    <property type="match status" value="1"/>
</dbReference>
<evidence type="ECO:0000256" key="3">
    <source>
        <dbReference type="ARBA" id="ARBA00022679"/>
    </source>
</evidence>
<organism evidence="6 7">
    <name type="scientific">Candidatus Daviesbacteria bacterium GW2011_GWB1_36_5</name>
    <dbReference type="NCBI Taxonomy" id="1618426"/>
    <lineage>
        <taxon>Bacteria</taxon>
        <taxon>Candidatus Daviesiibacteriota</taxon>
    </lineage>
</organism>
<keyword evidence="4" id="KW-0812">Transmembrane</keyword>
<reference evidence="6 7" key="1">
    <citation type="journal article" date="2015" name="Nature">
        <title>rRNA introns, odd ribosomes, and small enigmatic genomes across a large radiation of phyla.</title>
        <authorList>
            <person name="Brown C.T."/>
            <person name="Hug L.A."/>
            <person name="Thomas B.C."/>
            <person name="Sharon I."/>
            <person name="Castelle C.J."/>
            <person name="Singh A."/>
            <person name="Wilkins M.J."/>
            <person name="Williams K.H."/>
            <person name="Banfield J.F."/>
        </authorList>
    </citation>
    <scope>NUCLEOTIDE SEQUENCE [LARGE SCALE GENOMIC DNA]</scope>
</reference>
<comment type="caution">
    <text evidence="6">The sequence shown here is derived from an EMBL/GenBank/DDBJ whole genome shotgun (WGS) entry which is preliminary data.</text>
</comment>
<keyword evidence="2" id="KW-0328">Glycosyltransferase</keyword>
<dbReference type="Gene3D" id="3.90.550.10">
    <property type="entry name" value="Spore Coat Polysaccharide Biosynthesis Protein SpsA, Chain A"/>
    <property type="match status" value="1"/>
</dbReference>
<dbReference type="PANTHER" id="PTHR43179:SF12">
    <property type="entry name" value="GALACTOFURANOSYLTRANSFERASE GLFT2"/>
    <property type="match status" value="1"/>
</dbReference>
<name>A0A0G0EP99_9BACT</name>
<dbReference type="CDD" id="cd04186">
    <property type="entry name" value="GT_2_like_c"/>
    <property type="match status" value="1"/>
</dbReference>
<dbReference type="InterPro" id="IPR001173">
    <property type="entry name" value="Glyco_trans_2-like"/>
</dbReference>
<evidence type="ECO:0000313" key="6">
    <source>
        <dbReference type="EMBL" id="KKQ08823.1"/>
    </source>
</evidence>
<dbReference type="SUPFAM" id="SSF53448">
    <property type="entry name" value="Nucleotide-diphospho-sugar transferases"/>
    <property type="match status" value="1"/>
</dbReference>
<dbReference type="Proteomes" id="UP000034492">
    <property type="component" value="Unassembled WGS sequence"/>
</dbReference>
<dbReference type="EMBL" id="LBSA01000019">
    <property type="protein sequence ID" value="KKQ08823.1"/>
    <property type="molecule type" value="Genomic_DNA"/>
</dbReference>
<dbReference type="AlphaFoldDB" id="A0A0G0EP99"/>
<evidence type="ECO:0000256" key="4">
    <source>
        <dbReference type="SAM" id="Phobius"/>
    </source>
</evidence>
<evidence type="ECO:0000256" key="2">
    <source>
        <dbReference type="ARBA" id="ARBA00022676"/>
    </source>
</evidence>
<evidence type="ECO:0000259" key="5">
    <source>
        <dbReference type="Pfam" id="PF00535"/>
    </source>
</evidence>
<feature type="domain" description="Glycosyltransferase 2-like" evidence="5">
    <location>
        <begin position="5"/>
        <end position="185"/>
    </location>
</feature>
<gene>
    <name evidence="6" type="ORF">US19_C0019G0008</name>
</gene>
<proteinExistence type="inferred from homology"/>
<dbReference type="PANTHER" id="PTHR43179">
    <property type="entry name" value="RHAMNOSYLTRANSFERASE WBBL"/>
    <property type="match status" value="1"/>
</dbReference>
<keyword evidence="3 6" id="KW-0808">Transferase</keyword>
<comment type="similarity">
    <text evidence="1">Belongs to the glycosyltransferase 2 family.</text>
</comment>
<keyword evidence="4" id="KW-0472">Membrane</keyword>
<accession>A0A0G0EP99</accession>
<protein>
    <submittedName>
        <fullName evidence="6">Glycosyl transferase family 2</fullName>
    </submittedName>
</protein>
<dbReference type="GO" id="GO:0016757">
    <property type="term" value="F:glycosyltransferase activity"/>
    <property type="evidence" value="ECO:0007669"/>
    <property type="project" value="UniProtKB-KW"/>
</dbReference>
<evidence type="ECO:0000256" key="1">
    <source>
        <dbReference type="ARBA" id="ARBA00006739"/>
    </source>
</evidence>
<evidence type="ECO:0000313" key="7">
    <source>
        <dbReference type="Proteomes" id="UP000034492"/>
    </source>
</evidence>